<dbReference type="InterPro" id="IPR045861">
    <property type="entry name" value="CorA_cytoplasmic_dom"/>
</dbReference>
<feature type="compositionally biased region" description="Basic residues" evidence="11">
    <location>
        <begin position="131"/>
        <end position="150"/>
    </location>
</feature>
<dbReference type="SUPFAM" id="SSF144083">
    <property type="entry name" value="Magnesium transport protein CorA, transmembrane region"/>
    <property type="match status" value="1"/>
</dbReference>
<evidence type="ECO:0000256" key="7">
    <source>
        <dbReference type="ARBA" id="ARBA00022842"/>
    </source>
</evidence>
<feature type="compositionally biased region" description="Low complexity" evidence="11">
    <location>
        <begin position="121"/>
        <end position="130"/>
    </location>
</feature>
<feature type="transmembrane region" description="Helical" evidence="12">
    <location>
        <begin position="810"/>
        <end position="831"/>
    </location>
</feature>
<evidence type="ECO:0000256" key="4">
    <source>
        <dbReference type="ARBA" id="ARBA00022475"/>
    </source>
</evidence>
<feature type="compositionally biased region" description="Low complexity" evidence="11">
    <location>
        <begin position="186"/>
        <end position="202"/>
    </location>
</feature>
<feature type="region of interest" description="Disordered" evidence="11">
    <location>
        <begin position="117"/>
        <end position="203"/>
    </location>
</feature>
<keyword evidence="9" id="KW-0406">Ion transport</keyword>
<keyword evidence="4" id="KW-1003">Cell membrane</keyword>
<reference evidence="13 14" key="1">
    <citation type="journal article" date="2018" name="Sci. Rep.">
        <title>A complete Leishmania donovani reference genome identifies novel genetic variations associated with virulence.</title>
        <authorList>
            <person name="Lypaczewski P."/>
            <person name="Hoshizaki J."/>
            <person name="Zhang W.-W."/>
            <person name="McCall L.-I."/>
            <person name="Torcivia-Rodriguez J."/>
            <person name="Simonyan V."/>
            <person name="Kaur A."/>
            <person name="Dewar K."/>
            <person name="Matlashewski G."/>
        </authorList>
    </citation>
    <scope>NUCLEOTIDE SEQUENCE [LARGE SCALE GENOMIC DNA]</scope>
    <source>
        <strain evidence="13 14">LdCL</strain>
    </source>
</reference>
<name>A0A3S7WTL5_LEIDO</name>
<dbReference type="InterPro" id="IPR002523">
    <property type="entry name" value="MgTranspt_CorA/ZnTranspt_ZntB"/>
</dbReference>
<keyword evidence="14" id="KW-1185">Reference proteome</keyword>
<dbReference type="VEuPathDB" id="TriTrypDB:LdCL_150018600"/>
<feature type="compositionally biased region" description="Polar residues" evidence="11">
    <location>
        <begin position="1"/>
        <end position="10"/>
    </location>
</feature>
<evidence type="ECO:0000256" key="9">
    <source>
        <dbReference type="ARBA" id="ARBA00023065"/>
    </source>
</evidence>
<gene>
    <name evidence="13" type="ORF">LdCL_150018600</name>
</gene>
<keyword evidence="3" id="KW-0813">Transport</keyword>
<dbReference type="VEuPathDB" id="TriTrypDB:LdBPK_151330.1"/>
<evidence type="ECO:0000256" key="6">
    <source>
        <dbReference type="ARBA" id="ARBA00022692"/>
    </source>
</evidence>
<sequence>MSSNASTETPASLRAEEVTMTSPDRLTNLGTSTFLTPPSVEHPSAASELGSSHAPLPPRVQNLANVVVPLASAEARVSNAHSYARRPLEIVESIRGLHELHQKGGLTREEFAQAKQQILDSSASSASTYKSKSKRSRGRRHRRRGRRSRNSSRSASTSTCTRPSRDARSRATTGVDPRSASHRPSRSSSSSKSSSSSSSSSSNRFIIVPRSNVWRTLNDPIEEGLLGHHLTEGHHLRVAYNDAPRLVRSPLLSRGGAVVGFGSRERGRQEECCAGAHGRHGYQEVPSEDPLTSNLASGAAVPTPTLATAADTKDGPFASPSGSAIGAATAATGSSVARYATSATVPDGRGKAKYGAFLHRDDGARAGGPAPHIHAVLNKEDVVCIQYFNSRGGSGNHFRDVELHTSQLRDPIFVHKGQSQVIPAKPRTSVTKPGHDEPVMMAMPTRDSQVFQLAEMTLEERRAWEEMTTTHSSSSKSRRAKSSYFEQSFNWYWVDVTGRDASRQQYNATLRYLTNRFKLCESFLVDRDHTLVLPQVCESPIYAGQYLLNLRVATEKIAISDDSVMELTNRWIIVVDLKQHIVITLHRVDTHSMANLRSQWKRVIENSNVSFQEFLLKIIDDAIYTYHLSLDVHTALLEKCEAKLFVEKPAVTTPEVSGHYIDKRILHHFAGSSRSPFLRRLLDEQDRSPMNKGEMNSFLHHLHRRTSVQHRMINVTQAVLAKAFTKLRLCSREMAGQMCASCIEISDRALEVRDDAKTLLNLHISLQSFRTTELMAVLTRVTMLFTPVTFLAGVYGMNFQKNFPELTWDYGYAFFWTLCIILVIAMHVLFVREH</sequence>
<comment type="subcellular location">
    <subcellularLocation>
        <location evidence="1">Cell membrane</location>
        <topology evidence="1">Multi-pass membrane protein</topology>
    </subcellularLocation>
</comment>
<dbReference type="FunFam" id="1.20.58.340:FF:000001">
    <property type="entry name" value="Magnesium transport protein CorA"/>
    <property type="match status" value="1"/>
</dbReference>
<feature type="compositionally biased region" description="Polar residues" evidence="11">
    <location>
        <begin position="19"/>
        <end position="36"/>
    </location>
</feature>
<dbReference type="GO" id="GO:0005886">
    <property type="term" value="C:plasma membrane"/>
    <property type="evidence" value="ECO:0007669"/>
    <property type="project" value="UniProtKB-SubCell"/>
</dbReference>
<dbReference type="AlphaFoldDB" id="A0A3S7WTL5"/>
<feature type="region of interest" description="Disordered" evidence="11">
    <location>
        <begin position="1"/>
        <end position="58"/>
    </location>
</feature>
<evidence type="ECO:0000256" key="10">
    <source>
        <dbReference type="ARBA" id="ARBA00023136"/>
    </source>
</evidence>
<dbReference type="VEuPathDB" id="TriTrypDB:LDHU3_15.1640"/>
<evidence type="ECO:0000313" key="13">
    <source>
        <dbReference type="EMBL" id="AYU77545.1"/>
    </source>
</evidence>
<keyword evidence="10 12" id="KW-0472">Membrane</keyword>
<accession>A0A3S7WTL5</accession>
<feature type="region of interest" description="Disordered" evidence="11">
    <location>
        <begin position="279"/>
        <end position="298"/>
    </location>
</feature>
<dbReference type="OrthoDB" id="165352at2759"/>
<protein>
    <submittedName>
        <fullName evidence="13">MGT1 magnesium transporter</fullName>
    </submittedName>
</protein>
<evidence type="ECO:0000256" key="3">
    <source>
        <dbReference type="ARBA" id="ARBA00022448"/>
    </source>
</evidence>
<dbReference type="GO" id="GO:0015095">
    <property type="term" value="F:magnesium ion transmembrane transporter activity"/>
    <property type="evidence" value="ECO:0007669"/>
    <property type="project" value="TreeGrafter"/>
</dbReference>
<dbReference type="SUPFAM" id="SSF143865">
    <property type="entry name" value="CorA soluble domain-like"/>
    <property type="match status" value="1"/>
</dbReference>
<dbReference type="EMBL" id="CP029514">
    <property type="protein sequence ID" value="AYU77545.1"/>
    <property type="molecule type" value="Genomic_DNA"/>
</dbReference>
<evidence type="ECO:0000256" key="5">
    <source>
        <dbReference type="ARBA" id="ARBA00022519"/>
    </source>
</evidence>
<dbReference type="GO" id="GO:0050897">
    <property type="term" value="F:cobalt ion binding"/>
    <property type="evidence" value="ECO:0007669"/>
    <property type="project" value="TreeGrafter"/>
</dbReference>
<organism evidence="13 14">
    <name type="scientific">Leishmania donovani</name>
    <dbReference type="NCBI Taxonomy" id="5661"/>
    <lineage>
        <taxon>Eukaryota</taxon>
        <taxon>Discoba</taxon>
        <taxon>Euglenozoa</taxon>
        <taxon>Kinetoplastea</taxon>
        <taxon>Metakinetoplastina</taxon>
        <taxon>Trypanosomatida</taxon>
        <taxon>Trypanosomatidae</taxon>
        <taxon>Leishmaniinae</taxon>
        <taxon>Leishmania</taxon>
    </lineage>
</organism>
<evidence type="ECO:0000256" key="2">
    <source>
        <dbReference type="ARBA" id="ARBA00009765"/>
    </source>
</evidence>
<evidence type="ECO:0000256" key="11">
    <source>
        <dbReference type="SAM" id="MobiDB-lite"/>
    </source>
</evidence>
<evidence type="ECO:0000256" key="1">
    <source>
        <dbReference type="ARBA" id="ARBA00004651"/>
    </source>
</evidence>
<evidence type="ECO:0000313" key="14">
    <source>
        <dbReference type="Proteomes" id="UP000274082"/>
    </source>
</evidence>
<dbReference type="GO" id="GO:0015087">
    <property type="term" value="F:cobalt ion transmembrane transporter activity"/>
    <property type="evidence" value="ECO:0007669"/>
    <property type="project" value="TreeGrafter"/>
</dbReference>
<dbReference type="GO" id="GO:0000287">
    <property type="term" value="F:magnesium ion binding"/>
    <property type="evidence" value="ECO:0007669"/>
    <property type="project" value="TreeGrafter"/>
</dbReference>
<comment type="similarity">
    <text evidence="2">Belongs to the CorA metal ion transporter (MIT) (TC 1.A.35) family.</text>
</comment>
<keyword evidence="7" id="KW-0460">Magnesium</keyword>
<feature type="transmembrane region" description="Helical" evidence="12">
    <location>
        <begin position="777"/>
        <end position="798"/>
    </location>
</feature>
<dbReference type="PANTHER" id="PTHR46494">
    <property type="entry name" value="CORA FAMILY METAL ION TRANSPORTER (EUROFUNG)"/>
    <property type="match status" value="1"/>
</dbReference>
<proteinExistence type="inferred from homology"/>
<dbReference type="Pfam" id="PF01544">
    <property type="entry name" value="CorA"/>
    <property type="match status" value="1"/>
</dbReference>
<keyword evidence="6 12" id="KW-0812">Transmembrane</keyword>
<evidence type="ECO:0000256" key="8">
    <source>
        <dbReference type="ARBA" id="ARBA00022989"/>
    </source>
</evidence>
<dbReference type="Gene3D" id="1.20.58.340">
    <property type="entry name" value="Magnesium transport protein CorA, transmembrane region"/>
    <property type="match status" value="1"/>
</dbReference>
<dbReference type="InterPro" id="IPR045863">
    <property type="entry name" value="CorA_TM1_TM2"/>
</dbReference>
<feature type="compositionally biased region" description="Low complexity" evidence="11">
    <location>
        <begin position="151"/>
        <end position="162"/>
    </location>
</feature>
<dbReference type="Proteomes" id="UP000274082">
    <property type="component" value="Chromosome 15"/>
</dbReference>
<evidence type="ECO:0000256" key="12">
    <source>
        <dbReference type="SAM" id="Phobius"/>
    </source>
</evidence>
<keyword evidence="8 12" id="KW-1133">Transmembrane helix</keyword>
<keyword evidence="5" id="KW-0997">Cell inner membrane</keyword>
<dbReference type="PANTHER" id="PTHR46494:SF1">
    <property type="entry name" value="CORA FAMILY METAL ION TRANSPORTER (EUROFUNG)"/>
    <property type="match status" value="1"/>
</dbReference>